<feature type="transmembrane region" description="Helical" evidence="2">
    <location>
        <begin position="222"/>
        <end position="244"/>
    </location>
</feature>
<dbReference type="PANTHER" id="PTHR34978:SF3">
    <property type="entry name" value="SLR0241 PROTEIN"/>
    <property type="match status" value="1"/>
</dbReference>
<proteinExistence type="predicted"/>
<evidence type="ECO:0000259" key="3">
    <source>
        <dbReference type="Pfam" id="PF05569"/>
    </source>
</evidence>
<dbReference type="InterPro" id="IPR008756">
    <property type="entry name" value="Peptidase_M56"/>
</dbReference>
<feature type="transmembrane region" description="Helical" evidence="2">
    <location>
        <begin position="182"/>
        <end position="202"/>
    </location>
</feature>
<feature type="domain" description="Peptidase M56" evidence="3">
    <location>
        <begin position="92"/>
        <end position="283"/>
    </location>
</feature>
<evidence type="ECO:0000256" key="1">
    <source>
        <dbReference type="SAM" id="Coils"/>
    </source>
</evidence>
<dbReference type="Gene3D" id="3.30.2010.10">
    <property type="entry name" value="Metalloproteases ('zincins'), catalytic domain"/>
    <property type="match status" value="1"/>
</dbReference>
<evidence type="ECO:0000256" key="2">
    <source>
        <dbReference type="SAM" id="Phobius"/>
    </source>
</evidence>
<dbReference type="Pfam" id="PF05569">
    <property type="entry name" value="Peptidase_M56"/>
    <property type="match status" value="1"/>
</dbReference>
<dbReference type="InterPro" id="IPR052173">
    <property type="entry name" value="Beta-lactam_resp_regulator"/>
</dbReference>
<feature type="transmembrane region" description="Helical" evidence="2">
    <location>
        <begin position="18"/>
        <end position="36"/>
    </location>
</feature>
<gene>
    <name evidence="4" type="ORF">AWW68_04660</name>
</gene>
<sequence length="847" mass="97121">MDTSNHILEALGLSLVHSLWQGALLLFLLLLALVMLRNKRAKVRYNTTLAGIALLPIILAFNLYFFWPNAYVENSVPAQLLTESNSFDLPTDFQPISLNQESNTTMLWLKKNASTIAFIWFVGVGLFFLKIIGSFIWMKRLINNSGFLEAEGLNGLLNKVKHSLSIRTKVQLRSSHWIKSPIIIGVIRPTILFPIGLIEGLSIEEVEAILYHELAHLKRNDFVINIIINVLQIVFFYHPAYWWMKSQLDNEREYATDELALKYSEKKLPMIKALAKVQAFSMNQPGLAFAGNSKNQVLKRINIMMNSKQQPNWLSATFTIAILLVAFGLMSVQDTLPKTENAEENLPASMLLDLDSATHTETIQPSIGNPEFDSAPLPQDNDSLAVSKAILEMVNKPKAFIFEFDEEGELLQITKDGKELKSTELINYKQAYTKLVSLGLTKPKTSSNSYEEQVRNELRQREAILQEERNRVEKRLEQIQNLENNRDKVQQERVNVYQERLDKLTKDIIETKKVLENNAEIDAELEKRYSKERNSTTSGTYSLMQFPGGAENRDLFRSINIKYSLNGSEPLLVIDNIVIPGKKLTDLSDSLILKIRKVEFYTGNRMKEVIAFDKFNDYREVIRITNQDPEINKPTDKAQFILDENFEPKQILVNGIELTGNEKERALNEYRRHRELEFLNRESQKLNTLIQLYENQGMNDLEIKGQFLDALNRKDLLTDRISNTYQFIGENTGIPKINYASIGIQYKMDSLSINNILGNPNQSVFYLNKSNREDILNHTLTTLERTKVAIELNGKLKKDWSLEDIKSKLNIQKIGKLTIVKGKTMYNYHSKRKLGNASSLLIVETEK</sequence>
<keyword evidence="1" id="KW-0175">Coiled coil</keyword>
<dbReference type="EMBL" id="LRPC01000001">
    <property type="protein sequence ID" value="KYG78065.1"/>
    <property type="molecule type" value="Genomic_DNA"/>
</dbReference>
<dbReference type="PANTHER" id="PTHR34978">
    <property type="entry name" value="POSSIBLE SENSOR-TRANSDUCER PROTEIN BLAR"/>
    <property type="match status" value="1"/>
</dbReference>
<feature type="coiled-coil region" evidence="1">
    <location>
        <begin position="447"/>
        <end position="514"/>
    </location>
</feature>
<dbReference type="Proteomes" id="UP000075606">
    <property type="component" value="Unassembled WGS sequence"/>
</dbReference>
<keyword evidence="2" id="KW-1133">Transmembrane helix</keyword>
<comment type="caution">
    <text evidence="4">The sequence shown here is derived from an EMBL/GenBank/DDBJ whole genome shotgun (WGS) entry which is preliminary data.</text>
</comment>
<accession>A0A150XH91</accession>
<evidence type="ECO:0000313" key="5">
    <source>
        <dbReference type="Proteomes" id="UP000075606"/>
    </source>
</evidence>
<name>A0A150XH91_9BACT</name>
<reference evidence="4 5" key="1">
    <citation type="submission" date="2016-01" db="EMBL/GenBank/DDBJ databases">
        <title>Genome sequencing of Roseivirga spongicola UST030701-084.</title>
        <authorList>
            <person name="Selvaratnam C."/>
            <person name="Thevarajoo S."/>
            <person name="Goh K.M."/>
            <person name="Ee R."/>
            <person name="Chan K.-G."/>
            <person name="Chong C.S."/>
        </authorList>
    </citation>
    <scope>NUCLEOTIDE SEQUENCE [LARGE SCALE GENOMIC DNA]</scope>
    <source>
        <strain evidence="4 5">UST030701-084</strain>
    </source>
</reference>
<dbReference type="OrthoDB" id="15218at2"/>
<keyword evidence="5" id="KW-1185">Reference proteome</keyword>
<organism evidence="4 5">
    <name type="scientific">Roseivirga spongicola</name>
    <dbReference type="NCBI Taxonomy" id="333140"/>
    <lineage>
        <taxon>Bacteria</taxon>
        <taxon>Pseudomonadati</taxon>
        <taxon>Bacteroidota</taxon>
        <taxon>Cytophagia</taxon>
        <taxon>Cytophagales</taxon>
        <taxon>Roseivirgaceae</taxon>
        <taxon>Roseivirga</taxon>
    </lineage>
</organism>
<feature type="transmembrane region" description="Helical" evidence="2">
    <location>
        <begin position="116"/>
        <end position="138"/>
    </location>
</feature>
<evidence type="ECO:0000313" key="4">
    <source>
        <dbReference type="EMBL" id="KYG78065.1"/>
    </source>
</evidence>
<feature type="transmembrane region" description="Helical" evidence="2">
    <location>
        <begin position="48"/>
        <end position="67"/>
    </location>
</feature>
<protein>
    <recommendedName>
        <fullName evidence="3">Peptidase M56 domain-containing protein</fullName>
    </recommendedName>
</protein>
<dbReference type="AlphaFoldDB" id="A0A150XH91"/>
<keyword evidence="2" id="KW-0472">Membrane</keyword>
<dbReference type="RefSeq" id="WP_068217116.1">
    <property type="nucleotide sequence ID" value="NZ_LRPC01000001.1"/>
</dbReference>
<feature type="transmembrane region" description="Helical" evidence="2">
    <location>
        <begin position="313"/>
        <end position="332"/>
    </location>
</feature>
<keyword evidence="2" id="KW-0812">Transmembrane</keyword>
<dbReference type="STRING" id="333140.AWW68_04660"/>
<dbReference type="CDD" id="cd07341">
    <property type="entry name" value="M56_BlaR1_MecR1_like"/>
    <property type="match status" value="1"/>
</dbReference>